<dbReference type="Proteomes" id="UP000321960">
    <property type="component" value="Unassembled WGS sequence"/>
</dbReference>
<reference evidence="4" key="4">
    <citation type="submission" date="2023-01" db="EMBL/GenBank/DDBJ databases">
        <title>Draft genome sequence of Methylobacterium oxalidis strain NBRC 107715.</title>
        <authorList>
            <person name="Sun Q."/>
            <person name="Mori K."/>
        </authorList>
    </citation>
    <scope>NUCLEOTIDE SEQUENCE</scope>
    <source>
        <strain evidence="4">NBRC 107715</strain>
    </source>
</reference>
<dbReference type="InterPro" id="IPR005625">
    <property type="entry name" value="PepSY-ass_TM"/>
</dbReference>
<feature type="transmembrane region" description="Helical" evidence="2">
    <location>
        <begin position="189"/>
        <end position="214"/>
    </location>
</feature>
<proteinExistence type="predicted"/>
<reference evidence="3 5" key="3">
    <citation type="submission" date="2019-07" db="EMBL/GenBank/DDBJ databases">
        <title>Whole genome shotgun sequence of Methylobacterium oxalidis NBRC 107715.</title>
        <authorList>
            <person name="Hosoyama A."/>
            <person name="Uohara A."/>
            <person name="Ohji S."/>
            <person name="Ichikawa N."/>
        </authorList>
    </citation>
    <scope>NUCLEOTIDE SEQUENCE [LARGE SCALE GENOMIC DNA]</scope>
    <source>
        <strain evidence="3 5">NBRC 107715</strain>
    </source>
</reference>
<feature type="transmembrane region" description="Helical" evidence="2">
    <location>
        <begin position="144"/>
        <end position="168"/>
    </location>
</feature>
<keyword evidence="2" id="KW-1133">Transmembrane helix</keyword>
<feature type="compositionally biased region" description="Basic and acidic residues" evidence="1">
    <location>
        <begin position="501"/>
        <end position="525"/>
    </location>
</feature>
<dbReference type="PANTHER" id="PTHR34219:SF4">
    <property type="entry name" value="PEPSY DOMAIN-CONTAINING PROTEIN"/>
    <property type="match status" value="1"/>
</dbReference>
<dbReference type="EMBL" id="BJZU01000069">
    <property type="protein sequence ID" value="GEP05456.1"/>
    <property type="molecule type" value="Genomic_DNA"/>
</dbReference>
<feature type="transmembrane region" description="Helical" evidence="2">
    <location>
        <begin position="441"/>
        <end position="464"/>
    </location>
</feature>
<keyword evidence="2" id="KW-0472">Membrane</keyword>
<feature type="transmembrane region" description="Helical" evidence="2">
    <location>
        <begin position="376"/>
        <end position="402"/>
    </location>
</feature>
<dbReference type="AlphaFoldDB" id="A0A512J651"/>
<name>A0A512J651_9HYPH</name>
<keyword evidence="2" id="KW-0812">Transmembrane</keyword>
<evidence type="ECO:0000256" key="2">
    <source>
        <dbReference type="SAM" id="Phobius"/>
    </source>
</evidence>
<dbReference type="RefSeq" id="WP_147027017.1">
    <property type="nucleotide sequence ID" value="NZ_BJZU01000069.1"/>
</dbReference>
<dbReference type="EMBL" id="BSPK01000018">
    <property type="protein sequence ID" value="GLS63033.1"/>
    <property type="molecule type" value="Genomic_DNA"/>
</dbReference>
<protein>
    <submittedName>
        <fullName evidence="3">Membrane protein</fullName>
    </submittedName>
</protein>
<dbReference type="OrthoDB" id="9776609at2"/>
<evidence type="ECO:0000256" key="1">
    <source>
        <dbReference type="SAM" id="MobiDB-lite"/>
    </source>
</evidence>
<evidence type="ECO:0000313" key="5">
    <source>
        <dbReference type="Proteomes" id="UP000321960"/>
    </source>
</evidence>
<sequence length="531" mass="57735">MRTGFRQSMAWLHTWSGLVVGWVLFAVFVTGTASYYRPEITHWMQPELRRDAQFTPEAMAAAAERGVAHLQAHAADARTWFIGLPSTEKPVLDLFWRKGPGRPPERAVLDPETGAPAAVRDTRGGDFLYRFHFELNMPPLWGRWIVGICAMIMLVALISGIVTHRRIFADFFTFRRDKSHQRGWLDAHNVTGVLALPFHLMITYTGIVTLMLMYMPWGVNTAYRGDAQRFYAESGQITAPRQPAGRPGTLAPVGPMVLEAMARVPEPLERLSIVNPRDANATVVAVFEEPHGLSHEHPQIAFDGTSGAVLEVRAGGLQPASKTFTTMVGLHEAHFADAALRLLFFLCGLAGCAMVATGLLLWAVARLPKPGARAGLGLRLVQALNIGTVAGLPAAVAAYFLANRLLPAALPGRAAWEVWAFFGVWLAVALAAPLRPQRRAWPAMLTVSALLYAAVCAADVLRIAGDRLAGGAPVETFYLVFDSVLLGLAALLLAAARKAAAHDPSARRDARAGARPRRPERERAALPEPGE</sequence>
<evidence type="ECO:0000313" key="3">
    <source>
        <dbReference type="EMBL" id="GEP05456.1"/>
    </source>
</evidence>
<feature type="transmembrane region" description="Helical" evidence="2">
    <location>
        <begin position="414"/>
        <end position="434"/>
    </location>
</feature>
<reference evidence="6" key="2">
    <citation type="journal article" date="2019" name="Int. J. Syst. Evol. Microbiol.">
        <title>The Global Catalogue of Microorganisms (GCM) 10K type strain sequencing project: providing services to taxonomists for standard genome sequencing and annotation.</title>
        <authorList>
            <consortium name="The Broad Institute Genomics Platform"/>
            <consortium name="The Broad Institute Genome Sequencing Center for Infectious Disease"/>
            <person name="Wu L."/>
            <person name="Ma J."/>
        </authorList>
    </citation>
    <scope>NUCLEOTIDE SEQUENCE [LARGE SCALE GENOMIC DNA]</scope>
    <source>
        <strain evidence="6">NBRC 107715</strain>
    </source>
</reference>
<feature type="transmembrane region" description="Helical" evidence="2">
    <location>
        <begin position="12"/>
        <end position="36"/>
    </location>
</feature>
<dbReference type="PANTHER" id="PTHR34219">
    <property type="entry name" value="IRON-REGULATED INNER MEMBRANE PROTEIN-RELATED"/>
    <property type="match status" value="1"/>
</dbReference>
<evidence type="ECO:0000313" key="6">
    <source>
        <dbReference type="Proteomes" id="UP001156856"/>
    </source>
</evidence>
<feature type="transmembrane region" description="Helical" evidence="2">
    <location>
        <begin position="342"/>
        <end position="364"/>
    </location>
</feature>
<accession>A0A512J651</accession>
<feature type="region of interest" description="Disordered" evidence="1">
    <location>
        <begin position="501"/>
        <end position="531"/>
    </location>
</feature>
<comment type="caution">
    <text evidence="3">The sequence shown here is derived from an EMBL/GenBank/DDBJ whole genome shotgun (WGS) entry which is preliminary data.</text>
</comment>
<keyword evidence="6" id="KW-1185">Reference proteome</keyword>
<gene>
    <name evidence="4" type="ORF">GCM10007888_14140</name>
    <name evidence="3" type="ORF">MOX02_34940</name>
</gene>
<dbReference type="Pfam" id="PF03929">
    <property type="entry name" value="PepSY_TM"/>
    <property type="match status" value="1"/>
</dbReference>
<dbReference type="Proteomes" id="UP001156856">
    <property type="component" value="Unassembled WGS sequence"/>
</dbReference>
<organism evidence="3 5">
    <name type="scientific">Methylobacterium oxalidis</name>
    <dbReference type="NCBI Taxonomy" id="944322"/>
    <lineage>
        <taxon>Bacteria</taxon>
        <taxon>Pseudomonadati</taxon>
        <taxon>Pseudomonadota</taxon>
        <taxon>Alphaproteobacteria</taxon>
        <taxon>Hyphomicrobiales</taxon>
        <taxon>Methylobacteriaceae</taxon>
        <taxon>Methylobacterium</taxon>
    </lineage>
</organism>
<evidence type="ECO:0000313" key="4">
    <source>
        <dbReference type="EMBL" id="GLS63033.1"/>
    </source>
</evidence>
<feature type="transmembrane region" description="Helical" evidence="2">
    <location>
        <begin position="476"/>
        <end position="496"/>
    </location>
</feature>
<reference evidence="4" key="1">
    <citation type="journal article" date="2014" name="Int. J. Syst. Evol. Microbiol.">
        <title>Complete genome of a new Firmicutes species belonging to the dominant human colonic microbiota ('Ruminococcus bicirculans') reveals two chromosomes and a selective capacity to utilize plant glucans.</title>
        <authorList>
            <consortium name="NISC Comparative Sequencing Program"/>
            <person name="Wegmann U."/>
            <person name="Louis P."/>
            <person name="Goesmann A."/>
            <person name="Henrissat B."/>
            <person name="Duncan S.H."/>
            <person name="Flint H.J."/>
        </authorList>
    </citation>
    <scope>NUCLEOTIDE SEQUENCE</scope>
    <source>
        <strain evidence="4">NBRC 107715</strain>
    </source>
</reference>